<dbReference type="EMBL" id="LUGG01000015">
    <property type="protein sequence ID" value="OBZ69484.1"/>
    <property type="molecule type" value="Genomic_DNA"/>
</dbReference>
<dbReference type="AlphaFoldDB" id="A0A1C7M353"/>
<dbReference type="InterPro" id="IPR000210">
    <property type="entry name" value="BTB/POZ_dom"/>
</dbReference>
<protein>
    <recommendedName>
        <fullName evidence="2">BTB domain-containing protein</fullName>
    </recommendedName>
</protein>
<evidence type="ECO:0000259" key="2">
    <source>
        <dbReference type="PROSITE" id="PS50097"/>
    </source>
</evidence>
<feature type="compositionally biased region" description="Gly residues" evidence="1">
    <location>
        <begin position="267"/>
        <end position="285"/>
    </location>
</feature>
<dbReference type="Proteomes" id="UP000092993">
    <property type="component" value="Unassembled WGS sequence"/>
</dbReference>
<name>A0A1C7M353_GRIFR</name>
<dbReference type="InterPro" id="IPR011333">
    <property type="entry name" value="SKP1/BTB/POZ_sf"/>
</dbReference>
<dbReference type="OMA" id="ARERVCK"/>
<dbReference type="OrthoDB" id="2593747at2759"/>
<evidence type="ECO:0000313" key="3">
    <source>
        <dbReference type="EMBL" id="OBZ69484.1"/>
    </source>
</evidence>
<proteinExistence type="predicted"/>
<evidence type="ECO:0000256" key="1">
    <source>
        <dbReference type="SAM" id="MobiDB-lite"/>
    </source>
</evidence>
<dbReference type="SUPFAM" id="SSF54695">
    <property type="entry name" value="POZ domain"/>
    <property type="match status" value="1"/>
</dbReference>
<dbReference type="PROSITE" id="PS50097">
    <property type="entry name" value="BTB"/>
    <property type="match status" value="1"/>
</dbReference>
<dbReference type="Gene3D" id="3.30.710.10">
    <property type="entry name" value="Potassium Channel Kv1.1, Chain A"/>
    <property type="match status" value="1"/>
</dbReference>
<dbReference type="STRING" id="5627.A0A1C7M353"/>
<reference evidence="3 4" key="1">
    <citation type="submission" date="2016-03" db="EMBL/GenBank/DDBJ databases">
        <title>Whole genome sequencing of Grifola frondosa 9006-11.</title>
        <authorList>
            <person name="Min B."/>
            <person name="Park H."/>
            <person name="Kim J.-G."/>
            <person name="Cho H."/>
            <person name="Oh Y.-L."/>
            <person name="Kong W.-S."/>
            <person name="Choi I.-G."/>
        </authorList>
    </citation>
    <scope>NUCLEOTIDE SEQUENCE [LARGE SCALE GENOMIC DNA]</scope>
    <source>
        <strain evidence="3 4">9006-11</strain>
    </source>
</reference>
<sequence>MVYPSYSAVEKLKRHPDYYLPGGDIYFLVEDFLFRVHRYFFDRESAWFREKLSTPAPAGQTAKGSSDSNPFPLDDVVGDDFARFLWVFYNRDYSVYTASADEWLAILKLACDWRFGDVKKLVSRELEKFQLPPVQKIEIYQTYDLDKKLLIPSYTELCLRPEALTLQEGRRLTLETALLLADARERVCKKLSGRNTLSPSSANGEEVDAIIRSVFGLSAARRNFADRGWLWHHWKWSRRCIPTPPKNANAKDLTGADISGKGKENGEGGGTPTWDGGSGFDGGRGNNRNNNKNNAGGGNGGANNNSNNNSNKSKKF</sequence>
<evidence type="ECO:0000313" key="4">
    <source>
        <dbReference type="Proteomes" id="UP000092993"/>
    </source>
</evidence>
<organism evidence="3 4">
    <name type="scientific">Grifola frondosa</name>
    <name type="common">Maitake</name>
    <name type="synonym">Polyporus frondosus</name>
    <dbReference type="NCBI Taxonomy" id="5627"/>
    <lineage>
        <taxon>Eukaryota</taxon>
        <taxon>Fungi</taxon>
        <taxon>Dikarya</taxon>
        <taxon>Basidiomycota</taxon>
        <taxon>Agaricomycotina</taxon>
        <taxon>Agaricomycetes</taxon>
        <taxon>Polyporales</taxon>
        <taxon>Grifolaceae</taxon>
        <taxon>Grifola</taxon>
    </lineage>
</organism>
<keyword evidence="4" id="KW-1185">Reference proteome</keyword>
<comment type="caution">
    <text evidence="3">The sequence shown here is derived from an EMBL/GenBank/DDBJ whole genome shotgun (WGS) entry which is preliminary data.</text>
</comment>
<accession>A0A1C7M353</accession>
<feature type="region of interest" description="Disordered" evidence="1">
    <location>
        <begin position="241"/>
        <end position="316"/>
    </location>
</feature>
<gene>
    <name evidence="3" type="ORF">A0H81_10106</name>
</gene>
<feature type="domain" description="BTB" evidence="2">
    <location>
        <begin position="23"/>
        <end position="97"/>
    </location>
</feature>
<feature type="compositionally biased region" description="Low complexity" evidence="1">
    <location>
        <begin position="302"/>
        <end position="316"/>
    </location>
</feature>